<proteinExistence type="predicted"/>
<evidence type="ECO:0000256" key="1">
    <source>
        <dbReference type="SAM" id="Phobius"/>
    </source>
</evidence>
<evidence type="ECO:0000313" key="3">
    <source>
        <dbReference type="Proteomes" id="UP000028703"/>
    </source>
</evidence>
<dbReference type="AlphaFoldDB" id="A0A085ZYR1"/>
<feature type="transmembrane region" description="Helical" evidence="1">
    <location>
        <begin position="263"/>
        <end position="288"/>
    </location>
</feature>
<protein>
    <submittedName>
        <fullName evidence="2">Dialkylresorcinol condensing enzyme DarA</fullName>
    </submittedName>
</protein>
<organism evidence="2 3">
    <name type="scientific">Chryseobacterium luteum</name>
    <dbReference type="NCBI Taxonomy" id="421531"/>
    <lineage>
        <taxon>Bacteria</taxon>
        <taxon>Pseudomonadati</taxon>
        <taxon>Bacteroidota</taxon>
        <taxon>Flavobacteriia</taxon>
        <taxon>Flavobacteriales</taxon>
        <taxon>Weeksellaceae</taxon>
        <taxon>Chryseobacterium group</taxon>
        <taxon>Chryseobacterium</taxon>
    </lineage>
</organism>
<dbReference type="SUPFAM" id="SSF52218">
    <property type="entry name" value="Flavoproteins"/>
    <property type="match status" value="1"/>
</dbReference>
<gene>
    <name evidence="2" type="ORF">IX38_03530</name>
</gene>
<keyword evidence="1" id="KW-1133">Transmembrane helix</keyword>
<dbReference type="STRING" id="421531.IX38_03530"/>
<evidence type="ECO:0000313" key="2">
    <source>
        <dbReference type="EMBL" id="KFF09575.1"/>
    </source>
</evidence>
<reference evidence="2 3" key="1">
    <citation type="submission" date="2014-07" db="EMBL/GenBank/DDBJ databases">
        <title>Genome of Chryseobacterium luteum DSM 18605.</title>
        <authorList>
            <person name="Stropko S.J."/>
            <person name="Pipes S.E."/>
            <person name="Newman J.D."/>
        </authorList>
    </citation>
    <scope>NUCLEOTIDE SEQUENCE [LARGE SCALE GENOMIC DNA]</scope>
    <source>
        <strain evidence="2 3">DSM 18605</strain>
    </source>
</reference>
<comment type="caution">
    <text evidence="2">The sequence shown here is derived from an EMBL/GenBank/DDBJ whole genome shotgun (WGS) entry which is preliminary data.</text>
</comment>
<keyword evidence="3" id="KW-1185">Reference proteome</keyword>
<keyword evidence="1" id="KW-0472">Membrane</keyword>
<dbReference type="EMBL" id="JPRO01000001">
    <property type="protein sequence ID" value="KFF09575.1"/>
    <property type="molecule type" value="Genomic_DNA"/>
</dbReference>
<sequence length="304" mass="35180">MKKNILIIYYSQTGQLEDIVRNIAQPFEARKEEYDVTYYNIRLKEDFPFPWPGDVFFNTFPESYLQIPKEIFPPSDEILNKKYDLVLFGYQVWYLTPSIPIISFLKSGFAERIMKDTDVVTISGTRNMWMLSQEKLKVYLKDLGAKLTGNIALVDRHDNYTSVLTILRWLTTGQKEKSGMLPAAGVSDEEISGSVKYGNIIEKHFSSGNLSVLQPDLVQNGAVEIRPFLVRVEKVGNKIFTIWSNLIIKKKEKRPLLIKFFKVYLMAAIWIISPVVLVLHLLTTPIFWSKRQKQKTYLQGINLK</sequence>
<dbReference type="RefSeq" id="WP_034701537.1">
    <property type="nucleotide sequence ID" value="NZ_JPRO01000001.1"/>
</dbReference>
<name>A0A085ZYR1_9FLAO</name>
<accession>A0A085ZYR1</accession>
<dbReference type="OrthoDB" id="4547866at2"/>
<dbReference type="Proteomes" id="UP000028703">
    <property type="component" value="Unassembled WGS sequence"/>
</dbReference>
<dbReference type="Gene3D" id="3.40.50.360">
    <property type="match status" value="1"/>
</dbReference>
<dbReference type="eggNOG" id="COG0716">
    <property type="taxonomic scope" value="Bacteria"/>
</dbReference>
<keyword evidence="1" id="KW-0812">Transmembrane</keyword>
<dbReference type="InterPro" id="IPR029039">
    <property type="entry name" value="Flavoprotein-like_sf"/>
</dbReference>